<dbReference type="EMBL" id="JAVYJV010000006">
    <property type="protein sequence ID" value="KAK4368999.1"/>
    <property type="molecule type" value="Genomic_DNA"/>
</dbReference>
<reference evidence="1" key="1">
    <citation type="submission" date="2023-12" db="EMBL/GenBank/DDBJ databases">
        <title>Genome assembly of Anisodus tanguticus.</title>
        <authorList>
            <person name="Wang Y.-J."/>
        </authorList>
    </citation>
    <scope>NUCLEOTIDE SEQUENCE</scope>
    <source>
        <strain evidence="1">KB-2021</strain>
        <tissue evidence="1">Leaf</tissue>
    </source>
</reference>
<protein>
    <submittedName>
        <fullName evidence="1">Uncharacterized protein</fullName>
    </submittedName>
</protein>
<dbReference type="PANTHER" id="PTHR31917:SF148">
    <property type="entry name" value="DUF724 DOMAIN-CONTAINING PROTEIN 2"/>
    <property type="match status" value="1"/>
</dbReference>
<dbReference type="Proteomes" id="UP001291623">
    <property type="component" value="Unassembled WGS sequence"/>
</dbReference>
<keyword evidence="2" id="KW-1185">Reference proteome</keyword>
<accession>A0AAE1SE07</accession>
<name>A0AAE1SE07_9SOLA</name>
<dbReference type="PANTHER" id="PTHR31917">
    <property type="entry name" value="AGENET DOMAIN-CONTAINING PROTEIN-RELATED"/>
    <property type="match status" value="1"/>
</dbReference>
<dbReference type="AlphaFoldDB" id="A0AAE1SE07"/>
<organism evidence="1 2">
    <name type="scientific">Anisodus tanguticus</name>
    <dbReference type="NCBI Taxonomy" id="243964"/>
    <lineage>
        <taxon>Eukaryota</taxon>
        <taxon>Viridiplantae</taxon>
        <taxon>Streptophyta</taxon>
        <taxon>Embryophyta</taxon>
        <taxon>Tracheophyta</taxon>
        <taxon>Spermatophyta</taxon>
        <taxon>Magnoliopsida</taxon>
        <taxon>eudicotyledons</taxon>
        <taxon>Gunneridae</taxon>
        <taxon>Pentapetalae</taxon>
        <taxon>asterids</taxon>
        <taxon>lamiids</taxon>
        <taxon>Solanales</taxon>
        <taxon>Solanaceae</taxon>
        <taxon>Solanoideae</taxon>
        <taxon>Hyoscyameae</taxon>
        <taxon>Anisodus</taxon>
    </lineage>
</organism>
<evidence type="ECO:0000313" key="2">
    <source>
        <dbReference type="Proteomes" id="UP001291623"/>
    </source>
</evidence>
<sequence length="116" mass="12990">MAPLRAALEKQHSRITFPKLTKPTTATFKKIGFHRGDLVEVASKEDGFLGSYFEAIVVTLPELRPVPPQIMVSEFNLYDKVDAFDNDGRWVGVITGKIGAKYFETFGVECLKSTQH</sequence>
<proteinExistence type="predicted"/>
<evidence type="ECO:0000313" key="1">
    <source>
        <dbReference type="EMBL" id="KAK4368999.1"/>
    </source>
</evidence>
<comment type="caution">
    <text evidence="1">The sequence shown here is derived from an EMBL/GenBank/DDBJ whole genome shotgun (WGS) entry which is preliminary data.</text>
</comment>
<gene>
    <name evidence="1" type="ORF">RND71_012791</name>
</gene>